<dbReference type="Pfam" id="PF11258">
    <property type="entry name" value="DUF3048"/>
    <property type="match status" value="1"/>
</dbReference>
<proteinExistence type="predicted"/>
<dbReference type="AlphaFoldDB" id="A0A916U3A2"/>
<dbReference type="InterPro" id="IPR023158">
    <property type="entry name" value="YerB-like_sf"/>
</dbReference>
<dbReference type="EMBL" id="BMJH01000001">
    <property type="protein sequence ID" value="GGC57717.1"/>
    <property type="molecule type" value="Genomic_DNA"/>
</dbReference>
<dbReference type="Proteomes" id="UP000641514">
    <property type="component" value="Unassembled WGS sequence"/>
</dbReference>
<feature type="region of interest" description="Disordered" evidence="1">
    <location>
        <begin position="24"/>
        <end position="48"/>
    </location>
</feature>
<dbReference type="Gene3D" id="3.50.90.10">
    <property type="entry name" value="YerB-like"/>
    <property type="match status" value="1"/>
</dbReference>
<accession>A0A916U3A2</accession>
<dbReference type="InterPro" id="IPR021416">
    <property type="entry name" value="DUF3048_N"/>
</dbReference>
<gene>
    <name evidence="5" type="ORF">GCM10011410_07810</name>
</gene>
<name>A0A916U3A2_9ACTN</name>
<dbReference type="PROSITE" id="PS51257">
    <property type="entry name" value="PROKAR_LIPOPROTEIN"/>
    <property type="match status" value="1"/>
</dbReference>
<evidence type="ECO:0008006" key="7">
    <source>
        <dbReference type="Google" id="ProtNLM"/>
    </source>
</evidence>
<dbReference type="SUPFAM" id="SSF159774">
    <property type="entry name" value="YerB-like"/>
    <property type="match status" value="1"/>
</dbReference>
<dbReference type="InterPro" id="IPR035328">
    <property type="entry name" value="DUF3048_C"/>
</dbReference>
<dbReference type="RefSeq" id="WP_188670836.1">
    <property type="nucleotide sequence ID" value="NZ_BMJH01000001.1"/>
</dbReference>
<feature type="domain" description="DUF3048" evidence="4">
    <location>
        <begin position="205"/>
        <end position="304"/>
    </location>
</feature>
<reference evidence="5" key="1">
    <citation type="journal article" date="2014" name="Int. J. Syst. Evol. Microbiol.">
        <title>Complete genome sequence of Corynebacterium casei LMG S-19264T (=DSM 44701T), isolated from a smear-ripened cheese.</title>
        <authorList>
            <consortium name="US DOE Joint Genome Institute (JGI-PGF)"/>
            <person name="Walter F."/>
            <person name="Albersmeier A."/>
            <person name="Kalinowski J."/>
            <person name="Ruckert C."/>
        </authorList>
    </citation>
    <scope>NUCLEOTIDE SEQUENCE</scope>
    <source>
        <strain evidence="5">CGMCC 1.15478</strain>
    </source>
</reference>
<sequence>MTRAILRTLAVAVIAPTLMLTSCVQPTPQEDPQETATPTTDEPLPPEPNPLIAVKVDNVAAARPQTGIGDAHIVIVEPVEAGLTRLLAVFEAPLPEVVGPVRSARITDLDLLRLLGEPTFAYSGAANEVLDRFRDAPLINATEGNTPGAFFRDNRRSSPHNLYVRPGLLPQPSEPPAGAVLAVGESPLGGEITTGERVDYGLASYAITWDSDKSAWTIDVDSRPLSTTDSGNIVADTVVLQEVDIRPGLLGSPEARTTGSGAVTVLRDGERHVGQWRRTRSEDPLLFFTSAGEPLTVAEGTTWIFLVPSA</sequence>
<reference evidence="5" key="2">
    <citation type="submission" date="2020-09" db="EMBL/GenBank/DDBJ databases">
        <authorList>
            <person name="Sun Q."/>
            <person name="Zhou Y."/>
        </authorList>
    </citation>
    <scope>NUCLEOTIDE SEQUENCE</scope>
    <source>
        <strain evidence="5">CGMCC 1.15478</strain>
    </source>
</reference>
<evidence type="ECO:0000313" key="5">
    <source>
        <dbReference type="EMBL" id="GGC57717.1"/>
    </source>
</evidence>
<organism evidence="5 6">
    <name type="scientific">Hoyosella rhizosphaerae</name>
    <dbReference type="NCBI Taxonomy" id="1755582"/>
    <lineage>
        <taxon>Bacteria</taxon>
        <taxon>Bacillati</taxon>
        <taxon>Actinomycetota</taxon>
        <taxon>Actinomycetes</taxon>
        <taxon>Mycobacteriales</taxon>
        <taxon>Hoyosellaceae</taxon>
        <taxon>Hoyosella</taxon>
    </lineage>
</organism>
<comment type="caution">
    <text evidence="5">The sequence shown here is derived from an EMBL/GenBank/DDBJ whole genome shotgun (WGS) entry which is preliminary data.</text>
</comment>
<evidence type="ECO:0000256" key="2">
    <source>
        <dbReference type="SAM" id="SignalP"/>
    </source>
</evidence>
<feature type="chain" id="PRO_5038600969" description="DUF3048 domain-containing protein" evidence="2">
    <location>
        <begin position="27"/>
        <end position="310"/>
    </location>
</feature>
<feature type="domain" description="DUF3048" evidence="3">
    <location>
        <begin position="46"/>
        <end position="166"/>
    </location>
</feature>
<evidence type="ECO:0000256" key="1">
    <source>
        <dbReference type="SAM" id="MobiDB-lite"/>
    </source>
</evidence>
<feature type="signal peptide" evidence="2">
    <location>
        <begin position="1"/>
        <end position="26"/>
    </location>
</feature>
<keyword evidence="2" id="KW-0732">Signal</keyword>
<evidence type="ECO:0000259" key="3">
    <source>
        <dbReference type="Pfam" id="PF11258"/>
    </source>
</evidence>
<evidence type="ECO:0000313" key="6">
    <source>
        <dbReference type="Proteomes" id="UP000641514"/>
    </source>
</evidence>
<keyword evidence="6" id="KW-1185">Reference proteome</keyword>
<dbReference type="Pfam" id="PF17479">
    <property type="entry name" value="DUF3048_C"/>
    <property type="match status" value="1"/>
</dbReference>
<protein>
    <recommendedName>
        <fullName evidence="7">DUF3048 domain-containing protein</fullName>
    </recommendedName>
</protein>
<evidence type="ECO:0000259" key="4">
    <source>
        <dbReference type="Pfam" id="PF17479"/>
    </source>
</evidence>